<dbReference type="OrthoDB" id="1844152at2759"/>
<keyword evidence="3 5" id="KW-0479">Metal-binding</keyword>
<accession>A0A9P6RF93</accession>
<dbReference type="Pfam" id="PF00067">
    <property type="entry name" value="p450"/>
    <property type="match status" value="1"/>
</dbReference>
<dbReference type="GO" id="GO:0005506">
    <property type="term" value="F:iron ion binding"/>
    <property type="evidence" value="ECO:0007669"/>
    <property type="project" value="InterPro"/>
</dbReference>
<keyword evidence="4 5" id="KW-0408">Iron</keyword>
<gene>
    <name evidence="7" type="ORF">BGZ99_005278</name>
</gene>
<dbReference type="Proteomes" id="UP000738325">
    <property type="component" value="Unassembled WGS sequence"/>
</dbReference>
<dbReference type="InterPro" id="IPR002401">
    <property type="entry name" value="Cyt_P450_E_grp-I"/>
</dbReference>
<comment type="caution">
    <text evidence="7">The sequence shown here is derived from an EMBL/GenBank/DDBJ whole genome shotgun (WGS) entry which is preliminary data.</text>
</comment>
<comment type="similarity">
    <text evidence="2 6">Belongs to the cytochrome P450 family.</text>
</comment>
<comment type="cofactor">
    <cofactor evidence="1 5">
        <name>heme</name>
        <dbReference type="ChEBI" id="CHEBI:30413"/>
    </cofactor>
</comment>
<evidence type="ECO:0000256" key="1">
    <source>
        <dbReference type="ARBA" id="ARBA00001971"/>
    </source>
</evidence>
<evidence type="ECO:0000313" key="8">
    <source>
        <dbReference type="Proteomes" id="UP000738325"/>
    </source>
</evidence>
<keyword evidence="6" id="KW-0503">Monooxygenase</keyword>
<dbReference type="AlphaFoldDB" id="A0A9P6RF93"/>
<protein>
    <recommendedName>
        <fullName evidence="9">Cytochrome P450</fullName>
    </recommendedName>
</protein>
<dbReference type="PROSITE" id="PS00086">
    <property type="entry name" value="CYTOCHROME_P450"/>
    <property type="match status" value="1"/>
</dbReference>
<keyword evidence="6" id="KW-0560">Oxidoreductase</keyword>
<dbReference type="GO" id="GO:0016705">
    <property type="term" value="F:oxidoreductase activity, acting on paired donors, with incorporation or reduction of molecular oxygen"/>
    <property type="evidence" value="ECO:0007669"/>
    <property type="project" value="InterPro"/>
</dbReference>
<dbReference type="InterPro" id="IPR036396">
    <property type="entry name" value="Cyt_P450_sf"/>
</dbReference>
<feature type="binding site" description="axial binding residue" evidence="5">
    <location>
        <position position="446"/>
    </location>
    <ligand>
        <name>heme</name>
        <dbReference type="ChEBI" id="CHEBI:30413"/>
    </ligand>
    <ligandPart>
        <name>Fe</name>
        <dbReference type="ChEBI" id="CHEBI:18248"/>
    </ligandPart>
</feature>
<evidence type="ECO:0000313" key="7">
    <source>
        <dbReference type="EMBL" id="KAG0319095.1"/>
    </source>
</evidence>
<evidence type="ECO:0000256" key="6">
    <source>
        <dbReference type="RuleBase" id="RU000461"/>
    </source>
</evidence>
<dbReference type="GO" id="GO:0020037">
    <property type="term" value="F:heme binding"/>
    <property type="evidence" value="ECO:0007669"/>
    <property type="project" value="InterPro"/>
</dbReference>
<keyword evidence="8" id="KW-1185">Reference proteome</keyword>
<name>A0A9P6RF93_9FUNG</name>
<evidence type="ECO:0008006" key="9">
    <source>
        <dbReference type="Google" id="ProtNLM"/>
    </source>
</evidence>
<evidence type="ECO:0000256" key="4">
    <source>
        <dbReference type="ARBA" id="ARBA00023004"/>
    </source>
</evidence>
<evidence type="ECO:0000256" key="5">
    <source>
        <dbReference type="PIRSR" id="PIRSR602401-1"/>
    </source>
</evidence>
<dbReference type="EMBL" id="JAAAIP010000338">
    <property type="protein sequence ID" value="KAG0319095.1"/>
    <property type="molecule type" value="Genomic_DNA"/>
</dbReference>
<dbReference type="Gene3D" id="1.10.630.10">
    <property type="entry name" value="Cytochrome P450"/>
    <property type="match status" value="2"/>
</dbReference>
<evidence type="ECO:0000256" key="2">
    <source>
        <dbReference type="ARBA" id="ARBA00010617"/>
    </source>
</evidence>
<proteinExistence type="inferred from homology"/>
<sequence>MFDVDSYSSIAIPANMLKVALPIGIGLASAVYLTMKMTNHDGFSTDRSIPMVRIRSGDTTHDAEYFENQDKFLAECEKTYGLVFNCLVLGQKVTVVSGSLAREIFMNQDFSFMDAIDEMTGIQAFTMSVIKSNRRADSPVIHEIIRDNISPNLPLFTPRIVEQLTTAVEKELGDGDGKLVENPLRIFQNMIAGAMASVFMGLEVAKNQKVLDSFIDCTYDFGQVLGQGKKDSWHAFGNRAKYGVLNPLRKHVNIMVEAATPVILKRRQQEAEAVAKGQEYKRPMDIMQRLLDNSEKYGFIDIEDEVLAQIAKERQQERQSKLDAGEVASERDFDGTKLDSRRDLDFSAAAIKRMVRMDSFVREIFRFRMERLSLAHLARKNVVLSNGMVITKGSKAIINMRSINQDSEMQGEDPTEFRPWRFVGKSKSATKASGDFLAFGMGRHACPGRFLAIQELKTVGSLMVQKYSKIEIQDPSKSMSILLSRLGQPLDTGLIFTSRTFSPSAEKYY</sequence>
<dbReference type="SUPFAM" id="SSF48264">
    <property type="entry name" value="Cytochrome P450"/>
    <property type="match status" value="1"/>
</dbReference>
<reference evidence="7" key="1">
    <citation type="journal article" date="2020" name="Fungal Divers.">
        <title>Resolving the Mortierellaceae phylogeny through synthesis of multi-gene phylogenetics and phylogenomics.</title>
        <authorList>
            <person name="Vandepol N."/>
            <person name="Liber J."/>
            <person name="Desiro A."/>
            <person name="Na H."/>
            <person name="Kennedy M."/>
            <person name="Barry K."/>
            <person name="Grigoriev I.V."/>
            <person name="Miller A.N."/>
            <person name="O'Donnell K."/>
            <person name="Stajich J.E."/>
            <person name="Bonito G."/>
        </authorList>
    </citation>
    <scope>NUCLEOTIDE SEQUENCE</scope>
    <source>
        <strain evidence="7">REB-010B</strain>
    </source>
</reference>
<dbReference type="PRINTS" id="PR00463">
    <property type="entry name" value="EP450I"/>
</dbReference>
<dbReference type="GO" id="GO:0004497">
    <property type="term" value="F:monooxygenase activity"/>
    <property type="evidence" value="ECO:0007669"/>
    <property type="project" value="UniProtKB-KW"/>
</dbReference>
<dbReference type="PANTHER" id="PTHR46206">
    <property type="entry name" value="CYTOCHROME P450"/>
    <property type="match status" value="1"/>
</dbReference>
<dbReference type="InterPro" id="IPR017972">
    <property type="entry name" value="Cyt_P450_CS"/>
</dbReference>
<evidence type="ECO:0000256" key="3">
    <source>
        <dbReference type="ARBA" id="ARBA00022723"/>
    </source>
</evidence>
<dbReference type="InterPro" id="IPR001128">
    <property type="entry name" value="Cyt_P450"/>
</dbReference>
<organism evidence="7 8">
    <name type="scientific">Dissophora globulifera</name>
    <dbReference type="NCBI Taxonomy" id="979702"/>
    <lineage>
        <taxon>Eukaryota</taxon>
        <taxon>Fungi</taxon>
        <taxon>Fungi incertae sedis</taxon>
        <taxon>Mucoromycota</taxon>
        <taxon>Mortierellomycotina</taxon>
        <taxon>Mortierellomycetes</taxon>
        <taxon>Mortierellales</taxon>
        <taxon>Mortierellaceae</taxon>
        <taxon>Dissophora</taxon>
    </lineage>
</organism>
<keyword evidence="5 6" id="KW-0349">Heme</keyword>